<evidence type="ECO:0000259" key="3">
    <source>
        <dbReference type="Pfam" id="PF24883"/>
    </source>
</evidence>
<keyword evidence="2" id="KW-0040">ANK repeat</keyword>
<evidence type="ECO:0000256" key="2">
    <source>
        <dbReference type="PROSITE-ProRule" id="PRU00023"/>
    </source>
</evidence>
<comment type="caution">
    <text evidence="4">The sequence shown here is derived from an EMBL/GenBank/DDBJ whole genome shotgun (WGS) entry which is preliminary data.</text>
</comment>
<evidence type="ECO:0000313" key="4">
    <source>
        <dbReference type="EMBL" id="KAJ5096594.1"/>
    </source>
</evidence>
<keyword evidence="1" id="KW-0677">Repeat</keyword>
<dbReference type="InterPro" id="IPR036770">
    <property type="entry name" value="Ankyrin_rpt-contain_sf"/>
</dbReference>
<dbReference type="InterPro" id="IPR027417">
    <property type="entry name" value="P-loop_NTPase"/>
</dbReference>
<accession>A0A9W9FAH9</accession>
<reference evidence="4" key="1">
    <citation type="submission" date="2022-11" db="EMBL/GenBank/DDBJ databases">
        <authorList>
            <person name="Petersen C."/>
        </authorList>
    </citation>
    <scope>NUCLEOTIDE SEQUENCE</scope>
    <source>
        <strain evidence="4">IBT 30069</strain>
    </source>
</reference>
<dbReference type="Proteomes" id="UP001149165">
    <property type="component" value="Unassembled WGS sequence"/>
</dbReference>
<evidence type="ECO:0000313" key="5">
    <source>
        <dbReference type="Proteomes" id="UP001149165"/>
    </source>
</evidence>
<evidence type="ECO:0000256" key="1">
    <source>
        <dbReference type="ARBA" id="ARBA00022737"/>
    </source>
</evidence>
<reference evidence="4" key="2">
    <citation type="journal article" date="2023" name="IMA Fungus">
        <title>Comparative genomic study of the Penicillium genus elucidates a diverse pangenome and 15 lateral gene transfer events.</title>
        <authorList>
            <person name="Petersen C."/>
            <person name="Sorensen T."/>
            <person name="Nielsen M.R."/>
            <person name="Sondergaard T.E."/>
            <person name="Sorensen J.L."/>
            <person name="Fitzpatrick D.A."/>
            <person name="Frisvad J.C."/>
            <person name="Nielsen K.L."/>
        </authorList>
    </citation>
    <scope>NUCLEOTIDE SEQUENCE</scope>
    <source>
        <strain evidence="4">IBT 30069</strain>
    </source>
</reference>
<dbReference type="PANTHER" id="PTHR10039:SF10">
    <property type="entry name" value="NACHT DOMAIN-CONTAINING PROTEIN"/>
    <property type="match status" value="1"/>
</dbReference>
<feature type="repeat" description="ANK" evidence="2">
    <location>
        <begin position="873"/>
        <end position="906"/>
    </location>
</feature>
<dbReference type="Pfam" id="PF12796">
    <property type="entry name" value="Ank_2"/>
    <property type="match status" value="1"/>
</dbReference>
<dbReference type="PANTHER" id="PTHR10039">
    <property type="entry name" value="AMELOGENIN"/>
    <property type="match status" value="1"/>
</dbReference>
<dbReference type="SMART" id="SM00248">
    <property type="entry name" value="ANK"/>
    <property type="match status" value="5"/>
</dbReference>
<dbReference type="Pfam" id="PF24883">
    <property type="entry name" value="NPHP3_N"/>
    <property type="match status" value="1"/>
</dbReference>
<dbReference type="AlphaFoldDB" id="A0A9W9FAH9"/>
<dbReference type="EMBL" id="JAPQKH010000005">
    <property type="protein sequence ID" value="KAJ5096594.1"/>
    <property type="molecule type" value="Genomic_DNA"/>
</dbReference>
<dbReference type="InterPro" id="IPR002110">
    <property type="entry name" value="Ankyrin_rpt"/>
</dbReference>
<dbReference type="Gene3D" id="3.40.50.300">
    <property type="entry name" value="P-loop containing nucleotide triphosphate hydrolases"/>
    <property type="match status" value="1"/>
</dbReference>
<name>A0A9W9FAH9_9EURO</name>
<feature type="repeat" description="ANK" evidence="2">
    <location>
        <begin position="907"/>
        <end position="928"/>
    </location>
</feature>
<proteinExistence type="predicted"/>
<dbReference type="OrthoDB" id="7464126at2759"/>
<feature type="domain" description="Nephrocystin 3-like N-terminal" evidence="3">
    <location>
        <begin position="273"/>
        <end position="432"/>
    </location>
</feature>
<gene>
    <name evidence="4" type="ORF">N7456_007315</name>
</gene>
<dbReference type="InterPro" id="IPR056884">
    <property type="entry name" value="NPHP3-like_N"/>
</dbReference>
<organism evidence="4 5">
    <name type="scientific">Penicillium angulare</name>
    <dbReference type="NCBI Taxonomy" id="116970"/>
    <lineage>
        <taxon>Eukaryota</taxon>
        <taxon>Fungi</taxon>
        <taxon>Dikarya</taxon>
        <taxon>Ascomycota</taxon>
        <taxon>Pezizomycotina</taxon>
        <taxon>Eurotiomycetes</taxon>
        <taxon>Eurotiomycetidae</taxon>
        <taxon>Eurotiales</taxon>
        <taxon>Aspergillaceae</taxon>
        <taxon>Penicillium</taxon>
    </lineage>
</organism>
<dbReference type="PROSITE" id="PS50088">
    <property type="entry name" value="ANK_REPEAT"/>
    <property type="match status" value="2"/>
</dbReference>
<sequence>MSKDLVSTSRLKPELRLAQAVSLFEADLPHDRKLTFRTEKSQLVGAPPSIQDVLRLTAQIDEQVSVSKRRCFGTRIINVLESVQQFAALGDIVVGGSQNLIACGVWTVVRTSLVLVANYSSYLERLSTLFMIAGRSAPRYEKMDLLYPRSKALQSHLCDYFIVLVQLCHKVLKFTQKSTLSQFKTSLNESDLKYFQVNLENCASQIKGEVTLLMAEKINDEALKTSEFQNALWKKMSKSDNSHQMKINARLQALSFCSEFDHTVIWKQTRKAGTTRLFNETPVYEKWKGWALSFLSRTLVYTGKLGSGKSVMLANIVEDLHLHAKEAVVYFFCRHDVPASLQARTIIGSLARQILSLLEDLTGVAKFLSQRADELDEFAKISAMLQFAFPSDSLKLYIILDGLDDCDDAVRIQTMTEISKLQRRFYIRLCVSFRSDPASYGATIMDDHFVSPCVTPMPDNSNEIKDFILEELESCLESQKLVIGDPTLILEIRDALFGGSEGMYLWVVLQIETLCSMRSDYEIRQALLNLPKSLTETFCRILQQLQWRDQQQGQIMKLIIAAQRPLTIYEIQEALSVVPGEAEWDPSRNLNNIHSSLATCGCLIHIDEEEMTARLLHPSLKQFLAEGAPASMSNIILTAEAAHQYIAEIIITYLSYNVFDRQVSRCKATHISAGSAPSNIINSTFSSSNSIRSLAVKLLRSKTESDFDLGKALGQVQRSSAQDRYDDFCFHAYAKSHWYIHMLYITAPPNKIDRLLLKLAQSDHAVLNSIDETGRTPLMHAICLNNSYIVELLTSIPEMDLNIRSPSGSCAVHVALLQKNKKIMTQILQTGDPNARDQHNQTPILLATTWGDIDLFRLIFNAPGIDICAQNKHGETALHIAVRKEQCEMVACLLGHPNIDVNVTDNSGDTPLHIAVRNEDCDVVGYLLGCDNIQLKLENKKGQTALWMSLETQNKVIGDAFLRCWQRLEDSKGGNKHSRSLPELELADMPDLSLKTA</sequence>
<dbReference type="PROSITE" id="PS50297">
    <property type="entry name" value="ANK_REP_REGION"/>
    <property type="match status" value="1"/>
</dbReference>
<dbReference type="SUPFAM" id="SSF48403">
    <property type="entry name" value="Ankyrin repeat"/>
    <property type="match status" value="1"/>
</dbReference>
<protein>
    <recommendedName>
        <fullName evidence="3">Nephrocystin 3-like N-terminal domain-containing protein</fullName>
    </recommendedName>
</protein>
<dbReference type="Gene3D" id="1.25.40.20">
    <property type="entry name" value="Ankyrin repeat-containing domain"/>
    <property type="match status" value="2"/>
</dbReference>
<keyword evidence="5" id="KW-1185">Reference proteome</keyword>